<dbReference type="HOGENOM" id="CLU_006937_6_1_1"/>
<dbReference type="EMBL" id="KI963953">
    <property type="protein sequence ID" value="EUC47349.1"/>
    <property type="molecule type" value="Genomic_DNA"/>
</dbReference>
<keyword evidence="2" id="KW-0285">Flavoprotein</keyword>
<evidence type="ECO:0000313" key="7">
    <source>
        <dbReference type="Proteomes" id="UP000054032"/>
    </source>
</evidence>
<dbReference type="Gene3D" id="3.50.50.60">
    <property type="entry name" value="FAD/NAD(P)-binding domain"/>
    <property type="match status" value="2"/>
</dbReference>
<dbReference type="RefSeq" id="XP_007686089.1">
    <property type="nucleotide sequence ID" value="XM_007687899.1"/>
</dbReference>
<dbReference type="OrthoDB" id="74360at2759"/>
<evidence type="ECO:0000313" key="6">
    <source>
        <dbReference type="EMBL" id="EUC47349.1"/>
    </source>
</evidence>
<dbReference type="KEGG" id="bor:COCMIDRAFT_90164"/>
<dbReference type="Pfam" id="PF00743">
    <property type="entry name" value="FMO-like"/>
    <property type="match status" value="1"/>
</dbReference>
<dbReference type="InterPro" id="IPR036188">
    <property type="entry name" value="FAD/NAD-bd_sf"/>
</dbReference>
<evidence type="ECO:0000256" key="4">
    <source>
        <dbReference type="ARBA" id="ARBA00023002"/>
    </source>
</evidence>
<name>W6ZIW1_COCMI</name>
<comment type="similarity">
    <text evidence="1">Belongs to the FAD-binding monooxygenase family.</text>
</comment>
<gene>
    <name evidence="6" type="ORF">COCMIDRAFT_90164</name>
</gene>
<proteinExistence type="inferred from homology"/>
<dbReference type="GeneID" id="19127625"/>
<keyword evidence="3" id="KW-0274">FAD</keyword>
<evidence type="ECO:0000256" key="1">
    <source>
        <dbReference type="ARBA" id="ARBA00010139"/>
    </source>
</evidence>
<keyword evidence="7" id="KW-1185">Reference proteome</keyword>
<dbReference type="eggNOG" id="KOG1399">
    <property type="taxonomic scope" value="Eukaryota"/>
</dbReference>
<organism evidence="6 7">
    <name type="scientific">Bipolaris oryzae ATCC 44560</name>
    <dbReference type="NCBI Taxonomy" id="930090"/>
    <lineage>
        <taxon>Eukaryota</taxon>
        <taxon>Fungi</taxon>
        <taxon>Dikarya</taxon>
        <taxon>Ascomycota</taxon>
        <taxon>Pezizomycotina</taxon>
        <taxon>Dothideomycetes</taxon>
        <taxon>Pleosporomycetidae</taxon>
        <taxon>Pleosporales</taxon>
        <taxon>Pleosporineae</taxon>
        <taxon>Pleosporaceae</taxon>
        <taxon>Bipolaris</taxon>
    </lineage>
</organism>
<dbReference type="InterPro" id="IPR051209">
    <property type="entry name" value="FAD-bind_Monooxygenase_sf"/>
</dbReference>
<dbReference type="PANTHER" id="PTHR42877">
    <property type="entry name" value="L-ORNITHINE N(5)-MONOOXYGENASE-RELATED"/>
    <property type="match status" value="1"/>
</dbReference>
<protein>
    <recommendedName>
        <fullName evidence="8">FAD/NAD(P)-binding domain-containing protein</fullName>
    </recommendedName>
</protein>
<dbReference type="GO" id="GO:0050661">
    <property type="term" value="F:NADP binding"/>
    <property type="evidence" value="ECO:0007669"/>
    <property type="project" value="InterPro"/>
</dbReference>
<reference evidence="6 7" key="1">
    <citation type="journal article" date="2013" name="PLoS Genet.">
        <title>Comparative genome structure, secondary metabolite, and effector coding capacity across Cochliobolus pathogens.</title>
        <authorList>
            <person name="Condon B.J."/>
            <person name="Leng Y."/>
            <person name="Wu D."/>
            <person name="Bushley K.E."/>
            <person name="Ohm R.A."/>
            <person name="Otillar R."/>
            <person name="Martin J."/>
            <person name="Schackwitz W."/>
            <person name="Grimwood J."/>
            <person name="MohdZainudin N."/>
            <person name="Xue C."/>
            <person name="Wang R."/>
            <person name="Manning V.A."/>
            <person name="Dhillon B."/>
            <person name="Tu Z.J."/>
            <person name="Steffenson B.J."/>
            <person name="Salamov A."/>
            <person name="Sun H."/>
            <person name="Lowry S."/>
            <person name="LaButti K."/>
            <person name="Han J."/>
            <person name="Copeland A."/>
            <person name="Lindquist E."/>
            <person name="Barry K."/>
            <person name="Schmutz J."/>
            <person name="Baker S.E."/>
            <person name="Ciuffetti L.M."/>
            <person name="Grigoriev I.V."/>
            <person name="Zhong S."/>
            <person name="Turgeon B.G."/>
        </authorList>
    </citation>
    <scope>NUCLEOTIDE SEQUENCE [LARGE SCALE GENOMIC DNA]</scope>
    <source>
        <strain evidence="6 7">ATCC 44560</strain>
    </source>
</reference>
<accession>W6ZIW1</accession>
<dbReference type="SUPFAM" id="SSF51905">
    <property type="entry name" value="FAD/NAD(P)-binding domain"/>
    <property type="match status" value="2"/>
</dbReference>
<dbReference type="Proteomes" id="UP000054032">
    <property type="component" value="Unassembled WGS sequence"/>
</dbReference>
<feature type="region of interest" description="Disordered" evidence="5">
    <location>
        <begin position="1"/>
        <end position="30"/>
    </location>
</feature>
<evidence type="ECO:0000256" key="5">
    <source>
        <dbReference type="SAM" id="MobiDB-lite"/>
    </source>
</evidence>
<dbReference type="InterPro" id="IPR000960">
    <property type="entry name" value="Flavin_mOase"/>
</dbReference>
<dbReference type="PANTHER" id="PTHR42877:SF8">
    <property type="entry name" value="MONOOXYGENASE"/>
    <property type="match status" value="1"/>
</dbReference>
<dbReference type="GO" id="GO:0004499">
    <property type="term" value="F:N,N-dimethylaniline monooxygenase activity"/>
    <property type="evidence" value="ECO:0007669"/>
    <property type="project" value="InterPro"/>
</dbReference>
<dbReference type="GO" id="GO:0050660">
    <property type="term" value="F:flavin adenine dinucleotide binding"/>
    <property type="evidence" value="ECO:0007669"/>
    <property type="project" value="InterPro"/>
</dbReference>
<dbReference type="InterPro" id="IPR020946">
    <property type="entry name" value="Flavin_mOase-like"/>
</dbReference>
<sequence length="590" mass="67640">MTSTTEQTNGAHVTNGEKLGQLPQRDERSGLVNQWHSQPSVVRIIHIGAGATGLCAAYKMRNALKDYELVCYEKNNQVGGTWFENTYPGCACDVPAHVYTYTFRPNPKWSSYYAYSSEILDYFQDFYREQELSKYVKLEHRVLSATWHEKKGQWEVAIEHDGKIFTDWCHVLMNGSGLLNKWRWPDIKGLNTFNGPVVHSAQWDSSISYNDKIVAILGTGSSSIQILPQIQKVATQVKAFLRSPTWIAPPMQRIPVDAPSPENPEPEEIPNPLIQQYFYKDHEIKYLSENPEQHLTYRRKIEYAINRGFAIFYKDTEASQMAEWYMRNEMEKRLASNPELQKRLIPSFPPGCRRLTPGDGYLEALVQPNVTNIFDDIQSINETGLTTNDGKHHQVDVIVCATGFDMAWTPHFGLTGVDGVDIKKAWSPLPQCYLGIAAPEFPNYWVMNGPRGALGNGTVLPCFELQIDYVIEAVKKIQTERIRAMDVRTDITDKLNEYIDKWMDTSVFSANCKSWYKNNTLDGKVICWGGSSLHYLKTLKTPRWEHYNIRYHDDDPWGFLGNGRIEAETKDDFLGMTSYLRNSDHGWEIN</sequence>
<dbReference type="AlphaFoldDB" id="W6ZIW1"/>
<evidence type="ECO:0000256" key="2">
    <source>
        <dbReference type="ARBA" id="ARBA00022630"/>
    </source>
</evidence>
<keyword evidence="4" id="KW-0560">Oxidoreductase</keyword>
<dbReference type="PRINTS" id="PR00370">
    <property type="entry name" value="FMOXYGENASE"/>
</dbReference>
<evidence type="ECO:0000256" key="3">
    <source>
        <dbReference type="ARBA" id="ARBA00022827"/>
    </source>
</evidence>
<evidence type="ECO:0008006" key="8">
    <source>
        <dbReference type="Google" id="ProtNLM"/>
    </source>
</evidence>
<feature type="compositionally biased region" description="Polar residues" evidence="5">
    <location>
        <begin position="1"/>
        <end position="12"/>
    </location>
</feature>